<keyword evidence="5" id="KW-1185">Reference proteome</keyword>
<dbReference type="GO" id="GO:0051959">
    <property type="term" value="F:dynein light intermediate chain binding"/>
    <property type="evidence" value="ECO:0007669"/>
    <property type="project" value="InterPro"/>
</dbReference>
<feature type="coiled-coil region" evidence="2">
    <location>
        <begin position="13"/>
        <end position="40"/>
    </location>
</feature>
<feature type="domain" description="Dynein heavy chain tail" evidence="3">
    <location>
        <begin position="260"/>
        <end position="817"/>
    </location>
</feature>
<organism evidence="4 5">
    <name type="scientific">Bombyx mori</name>
    <name type="common">Silk moth</name>
    <dbReference type="NCBI Taxonomy" id="7091"/>
    <lineage>
        <taxon>Eukaryota</taxon>
        <taxon>Metazoa</taxon>
        <taxon>Ecdysozoa</taxon>
        <taxon>Arthropoda</taxon>
        <taxon>Hexapoda</taxon>
        <taxon>Insecta</taxon>
        <taxon>Pterygota</taxon>
        <taxon>Neoptera</taxon>
        <taxon>Endopterygota</taxon>
        <taxon>Lepidoptera</taxon>
        <taxon>Glossata</taxon>
        <taxon>Ditrysia</taxon>
        <taxon>Bombycoidea</taxon>
        <taxon>Bombycidae</taxon>
        <taxon>Bombycinae</taxon>
        <taxon>Bombyx</taxon>
    </lineage>
</organism>
<reference evidence="5" key="1">
    <citation type="journal article" date="2008" name="Insect Biochem. Mol. Biol.">
        <title>The genome of a lepidopteran model insect, the silkworm Bombyx mori.</title>
        <authorList>
            <consortium name="International Silkworm Genome Consortium"/>
        </authorList>
    </citation>
    <scope>NUCLEOTIDE SEQUENCE [LARGE SCALE GENOMIC DNA]</scope>
    <source>
        <strain evidence="5">p50T</strain>
    </source>
</reference>
<evidence type="ECO:0000259" key="3">
    <source>
        <dbReference type="Pfam" id="PF08385"/>
    </source>
</evidence>
<protein>
    <recommendedName>
        <fullName evidence="3">Dynein heavy chain tail domain-containing protein</fullName>
    </recommendedName>
</protein>
<dbReference type="InterPro" id="IPR013594">
    <property type="entry name" value="Dynein_heavy_tail"/>
</dbReference>
<dbReference type="InterPro" id="IPR026983">
    <property type="entry name" value="DHC"/>
</dbReference>
<reference evidence="4" key="2">
    <citation type="submission" date="2022-06" db="UniProtKB">
        <authorList>
            <consortium name="EnsemblMetazoa"/>
        </authorList>
    </citation>
    <scope>IDENTIFICATION</scope>
    <source>
        <strain evidence="4">p50T (Dazao)</strain>
    </source>
</reference>
<dbReference type="AlphaFoldDB" id="A0A8R2LWJ1"/>
<proteinExistence type="inferred from homology"/>
<dbReference type="Proteomes" id="UP000005204">
    <property type="component" value="Unassembled WGS sequence"/>
</dbReference>
<dbReference type="GO" id="GO:0007018">
    <property type="term" value="P:microtubule-based movement"/>
    <property type="evidence" value="ECO:0007669"/>
    <property type="project" value="InterPro"/>
</dbReference>
<evidence type="ECO:0000256" key="1">
    <source>
        <dbReference type="ARBA" id="ARBA00008887"/>
    </source>
</evidence>
<name>A0A8R2LWJ1_BOMMO</name>
<dbReference type="Pfam" id="PF08385">
    <property type="entry name" value="DHC_N1"/>
    <property type="match status" value="1"/>
</dbReference>
<evidence type="ECO:0000313" key="4">
    <source>
        <dbReference type="EnsemblMetazoa" id="XP_037868162.1"/>
    </source>
</evidence>
<dbReference type="PANTHER" id="PTHR46532:SF4">
    <property type="entry name" value="AAA+ ATPASE DOMAIN-CONTAINING PROTEIN"/>
    <property type="match status" value="1"/>
</dbReference>
<dbReference type="KEGG" id="bmor:101745445"/>
<comment type="similarity">
    <text evidence="1">Belongs to the dynein heavy chain family.</text>
</comment>
<dbReference type="RefSeq" id="XP_037868162.1">
    <property type="nucleotide sequence ID" value="XM_038012234.2"/>
</dbReference>
<evidence type="ECO:0000256" key="2">
    <source>
        <dbReference type="SAM" id="Coils"/>
    </source>
</evidence>
<evidence type="ECO:0000313" key="5">
    <source>
        <dbReference type="Proteomes" id="UP000005204"/>
    </source>
</evidence>
<sequence length="1076" mass="124577">MFVHGIKPGSSDEEEEEDVMDILQKRREECERKARRGEMDPRLEFTFQLLIDGTGLPRHAIMDHVFEGNMLDDINQLFLPHMRNKLLWYYQDVEEIEQRPVPENTKSRQQGKQPPPQVTWKRKLFLSDGWDVKFTGVCIYMFRINVSKQLPEEGFHKDLFCGILNAEKVGMVTAIERVMEHVYMSALAHPSSDGDEDETRFPIVKNQLLPGLRSFCSALKVCEDVCNQVNLFEDGLALMAPIQDHTQLKDMAKNPNTITMLEERVTEWIKKVMEILSESEQLRREVDSSGPQDELEYWKKRGAQFSQLVSYLQENEVQLTLSCLQLANSKVIKQWRDTDHKITFCYNEAKDNAKFVQAMEKCCHSLYLDDPVKIKDSILSLLQTVRLIHSVSQFYNTSERISSLMVKITNQMIETCKQYITCRFKDTIWSQERSLVRDKLIHCINLNRTYRETYIFVKNQPFLPNTEQFSFSENYVFGKFDTFCKRLNKIIAMFDLTDDYNYLFEKRMEGLLLGEDLEEAVHTFEEAKKAVTTCQYDYLDYRNNEFDKDYHAFEDKINALKESIGCTIEENFSSVWETPQGIKFLTRFEKVSQKIQITKLSEKYDRVLKYSEKEVDKIMKMFKRQKDDPPLPRNYSPVAGRIKWSRCLMQNMIEIVESVCAHPVLRGLPASADMMRKYTNTRTLMNNYEDMMKAVWMNQNLWDVDESLNNSLLKIDETGCVAVNLDKNIKLLIRESDCLVKMGVPLPIVCHSLYAKKYYFTLVNDSLQFLLEDYLRTVRRVKLEVRPLFLPQVVRLSSLLLPGLRSVCWTSEGWKEFIDRANAAIKSFDVLVTRVHDIYTNRIIYMLSGMQEVTLITLPEETPWSVQEFVEKVESGCRNACVELNRKSLMVEEAVEEVLDLVKKAAQQIRPTEINPDFEFLIAEDDPQSSGAASSTNESTSSGQQDWSAVWECFESPHRLLSTPAGGLSKSMQEMVKNAVNEMRRYYSRKVVDVLIRVKRRTLDVIIKQFSSDALATDDGAQKKPIFLLHTALMIPNVSVAPTLDEIQEVLVLAGKHISGLSKGVAQWSGGKTSRV</sequence>
<accession>A0A8R2LWJ1</accession>
<dbReference type="EnsemblMetazoa" id="XM_038012234.1">
    <property type="protein sequence ID" value="XP_037868162.1"/>
    <property type="gene ID" value="LOC101745445"/>
</dbReference>
<keyword evidence="2" id="KW-0175">Coiled coil</keyword>
<dbReference type="GO" id="GO:0045505">
    <property type="term" value="F:dynein intermediate chain binding"/>
    <property type="evidence" value="ECO:0007669"/>
    <property type="project" value="InterPro"/>
</dbReference>
<dbReference type="PANTHER" id="PTHR46532">
    <property type="entry name" value="MALE FERTILITY FACTOR KL5"/>
    <property type="match status" value="1"/>
</dbReference>
<dbReference type="GO" id="GO:0005858">
    <property type="term" value="C:axonemal dynein complex"/>
    <property type="evidence" value="ECO:0007669"/>
    <property type="project" value="TreeGrafter"/>
</dbReference>
<dbReference type="GeneID" id="101745445"/>